<accession>A0ABR5AUH8</accession>
<evidence type="ECO:0008006" key="4">
    <source>
        <dbReference type="Google" id="ProtNLM"/>
    </source>
</evidence>
<keyword evidence="3" id="KW-1185">Reference proteome</keyword>
<keyword evidence="1" id="KW-0812">Transmembrane</keyword>
<proteinExistence type="predicted"/>
<name>A0ABR5AUH8_BACBA</name>
<sequence>MQQSHLKKALKTFSSALFHVLFILWAWQAYKKQGTIKQEIVTKR</sequence>
<organism evidence="2 3">
    <name type="scientific">Bacillus badius</name>
    <dbReference type="NCBI Taxonomy" id="1455"/>
    <lineage>
        <taxon>Bacteria</taxon>
        <taxon>Bacillati</taxon>
        <taxon>Bacillota</taxon>
        <taxon>Bacilli</taxon>
        <taxon>Bacillales</taxon>
        <taxon>Bacillaceae</taxon>
        <taxon>Pseudobacillus</taxon>
    </lineage>
</organism>
<dbReference type="EMBL" id="JXLP01000009">
    <property type="protein sequence ID" value="KIL78388.1"/>
    <property type="molecule type" value="Genomic_DNA"/>
</dbReference>
<evidence type="ECO:0000256" key="1">
    <source>
        <dbReference type="SAM" id="Phobius"/>
    </source>
</evidence>
<dbReference type="Proteomes" id="UP000031982">
    <property type="component" value="Unassembled WGS sequence"/>
</dbReference>
<evidence type="ECO:0000313" key="2">
    <source>
        <dbReference type="EMBL" id="KIL78388.1"/>
    </source>
</evidence>
<comment type="caution">
    <text evidence="2">The sequence shown here is derived from an EMBL/GenBank/DDBJ whole genome shotgun (WGS) entry which is preliminary data.</text>
</comment>
<keyword evidence="1" id="KW-0472">Membrane</keyword>
<evidence type="ECO:0000313" key="3">
    <source>
        <dbReference type="Proteomes" id="UP000031982"/>
    </source>
</evidence>
<keyword evidence="1" id="KW-1133">Transmembrane helix</keyword>
<feature type="transmembrane region" description="Helical" evidence="1">
    <location>
        <begin position="12"/>
        <end position="30"/>
    </location>
</feature>
<gene>
    <name evidence="2" type="ORF">SD77_4068</name>
</gene>
<protein>
    <recommendedName>
        <fullName evidence="4">Mobile element protein</fullName>
    </recommendedName>
</protein>
<reference evidence="2 3" key="1">
    <citation type="submission" date="2015-01" db="EMBL/GenBank/DDBJ databases">
        <title>Genome Assembly of Bacillus badius MTCC 1458.</title>
        <authorList>
            <person name="Verma A."/>
            <person name="Khatri I."/>
            <person name="Mual P."/>
            <person name="Subramanian S."/>
            <person name="Krishnamurthi S."/>
        </authorList>
    </citation>
    <scope>NUCLEOTIDE SEQUENCE [LARGE SCALE GENOMIC DNA]</scope>
    <source>
        <strain evidence="2 3">MTCC 1458</strain>
    </source>
</reference>